<dbReference type="OrthoDB" id="10368759at2759"/>
<feature type="region of interest" description="Disordered" evidence="1">
    <location>
        <begin position="17"/>
        <end position="39"/>
    </location>
</feature>
<gene>
    <name evidence="2" type="ORF">CSHISOI_03926</name>
</gene>
<evidence type="ECO:0000256" key="1">
    <source>
        <dbReference type="SAM" id="MobiDB-lite"/>
    </source>
</evidence>
<keyword evidence="3" id="KW-1185">Reference proteome</keyword>
<reference evidence="2 3" key="1">
    <citation type="journal article" date="2019" name="Sci. Rep.">
        <title>Colletotrichum shisoi sp. nov., an anthracnose pathogen of Perilla frutescens in Japan: molecular phylogenetic, morphological and genomic evidence.</title>
        <authorList>
            <person name="Gan P."/>
            <person name="Tsushima A."/>
            <person name="Hiroyama R."/>
            <person name="Narusaka M."/>
            <person name="Takano Y."/>
            <person name="Narusaka Y."/>
            <person name="Kawaradani M."/>
            <person name="Damm U."/>
            <person name="Shirasu K."/>
        </authorList>
    </citation>
    <scope>NUCLEOTIDE SEQUENCE [LARGE SCALE GENOMIC DNA]</scope>
    <source>
        <strain evidence="2 3">PG-2018a</strain>
    </source>
</reference>
<comment type="caution">
    <text evidence="2">The sequence shown here is derived from an EMBL/GenBank/DDBJ whole genome shotgun (WGS) entry which is preliminary data.</text>
</comment>
<accession>A0A5Q4BWT9</accession>
<sequence length="110" mass="11880">MFSGLAGLKSEGRITISKTTTETGVARSTRQTTTTEVPRRAKQGLDVDVEVAGSINTRRTAESWTLESSVPLLLLLSPSSLLLVGLGLGRRFKLGKRIGDWVRRIGRGGK</sequence>
<name>A0A5Q4BWT9_9PEZI</name>
<evidence type="ECO:0000313" key="3">
    <source>
        <dbReference type="Proteomes" id="UP000326340"/>
    </source>
</evidence>
<evidence type="ECO:0000313" key="2">
    <source>
        <dbReference type="EMBL" id="TQN71573.1"/>
    </source>
</evidence>
<organism evidence="2 3">
    <name type="scientific">Colletotrichum shisoi</name>
    <dbReference type="NCBI Taxonomy" id="2078593"/>
    <lineage>
        <taxon>Eukaryota</taxon>
        <taxon>Fungi</taxon>
        <taxon>Dikarya</taxon>
        <taxon>Ascomycota</taxon>
        <taxon>Pezizomycotina</taxon>
        <taxon>Sordariomycetes</taxon>
        <taxon>Hypocreomycetidae</taxon>
        <taxon>Glomerellales</taxon>
        <taxon>Glomerellaceae</taxon>
        <taxon>Colletotrichum</taxon>
        <taxon>Colletotrichum destructivum species complex</taxon>
    </lineage>
</organism>
<dbReference type="Proteomes" id="UP000326340">
    <property type="component" value="Unassembled WGS sequence"/>
</dbReference>
<proteinExistence type="predicted"/>
<feature type="compositionally biased region" description="Polar residues" evidence="1">
    <location>
        <begin position="17"/>
        <end position="36"/>
    </location>
</feature>
<protein>
    <submittedName>
        <fullName evidence="2">Uncharacterized protein</fullName>
    </submittedName>
</protein>
<dbReference type="EMBL" id="PUHP01000257">
    <property type="protein sequence ID" value="TQN71573.1"/>
    <property type="molecule type" value="Genomic_DNA"/>
</dbReference>
<dbReference type="AlphaFoldDB" id="A0A5Q4BWT9"/>